<dbReference type="Gene3D" id="2.60.40.1180">
    <property type="entry name" value="Golgi alpha-mannosidase II"/>
    <property type="match status" value="1"/>
</dbReference>
<dbReference type="SUPFAM" id="SSF51011">
    <property type="entry name" value="Glycosyl hydrolase domain"/>
    <property type="match status" value="1"/>
</dbReference>
<dbReference type="Gene3D" id="1.10.1740.10">
    <property type="match status" value="1"/>
</dbReference>
<dbReference type="PANTHER" id="PTHR10357:SF213">
    <property type="entry name" value="ALPHA AMYLASE CATALYTIC REGION"/>
    <property type="match status" value="1"/>
</dbReference>
<dbReference type="Gene3D" id="3.90.400.10">
    <property type="entry name" value="Oligo-1,6-glucosidase, Domain 2"/>
    <property type="match status" value="1"/>
</dbReference>
<dbReference type="SUPFAM" id="SSF51445">
    <property type="entry name" value="(Trans)glycosidases"/>
    <property type="match status" value="1"/>
</dbReference>
<protein>
    <submittedName>
        <fullName evidence="2">Amylosucrase</fullName>
    </submittedName>
</protein>
<dbReference type="EMBL" id="FOTW01000017">
    <property type="protein sequence ID" value="SFM31314.1"/>
    <property type="molecule type" value="Genomic_DNA"/>
</dbReference>
<keyword evidence="3" id="KW-1185">Reference proteome</keyword>
<dbReference type="AlphaFoldDB" id="A0A1I4PU87"/>
<feature type="domain" description="Glycosyl hydrolase family 13 catalytic" evidence="1">
    <location>
        <begin position="83"/>
        <end position="536"/>
    </location>
</feature>
<dbReference type="InterPro" id="IPR045857">
    <property type="entry name" value="O16G_dom_2"/>
</dbReference>
<dbReference type="STRING" id="758825.SAMN02982985_03612"/>
<evidence type="ECO:0000259" key="1">
    <source>
        <dbReference type="SMART" id="SM00642"/>
    </source>
</evidence>
<proteinExistence type="predicted"/>
<dbReference type="InterPro" id="IPR017853">
    <property type="entry name" value="GH"/>
</dbReference>
<accession>A0A1I4PU87</accession>
<dbReference type="InterPro" id="IPR013780">
    <property type="entry name" value="Glyco_hydro_b"/>
</dbReference>
<dbReference type="InterPro" id="IPR006047">
    <property type="entry name" value="GH13_cat_dom"/>
</dbReference>
<sequence>MLAVLPEPLRAVAAQRLAGAEPVLRQRLAGLYGERADFLPWLGELMENIGRLHAARPAALHQQDALRAAQPDWFLGQQMLGYCAYVQRFGGTLNGVGERIAHLQELGVSYLHLLPFLRPRAGENDGGFAVANFDQVDPALGSNADLEALTARLRGAGISLCSDFILNHVADDHAWAQGARAGDPALRAMFHVFPDRALPDRYEQTLGQVFPQAAPGNFSHVEELGGWVWTTFYPYQWDLNYANPAVFAEMAAALLRLANRGIEVFRLDSTAFLWKREGTNCMNQPEAHALLQALRAVVAIAAPGVLLKAEAIVPTRQLPAYFGSAAAPECHIAYHSSLMAAGWAALAEQDAGLLRQVIAATPALPPAASWLSYVRCHDDIGWNVLRDEAGAADDPTAAAARLARIARFFSGADGSYAAGAAFQSSDPHAAHGSNGMAASLAGLETARDAEQRAAARRRLLLLHGLALSFGALPVLYMGDELAQQNDYSYTTRPQHAMDSRWLQRPEFDLQRWAGRDDPHSEAGQVYAALRQLVRLRRRLPELAAGAPLAQQRSGDPALLALARGARFLALFNFSAQPRGMALDGRWTVLQDDRVIESSVTLEPYGMLWLARTDDAVSPQIPSMAATQGTTA</sequence>
<reference evidence="2 3" key="1">
    <citation type="submission" date="2016-10" db="EMBL/GenBank/DDBJ databases">
        <authorList>
            <person name="de Groot N.N."/>
        </authorList>
    </citation>
    <scope>NUCLEOTIDE SEQUENCE [LARGE SCALE GENOMIC DNA]</scope>
    <source>
        <strain evidence="2 3">ATCC 43154</strain>
    </source>
</reference>
<gene>
    <name evidence="2" type="ORF">SAMN02982985_03612</name>
</gene>
<dbReference type="Pfam" id="PF00128">
    <property type="entry name" value="Alpha-amylase"/>
    <property type="match status" value="1"/>
</dbReference>
<dbReference type="Gene3D" id="3.20.20.80">
    <property type="entry name" value="Glycosidases"/>
    <property type="match status" value="1"/>
</dbReference>
<evidence type="ECO:0000313" key="3">
    <source>
        <dbReference type="Proteomes" id="UP000199470"/>
    </source>
</evidence>
<dbReference type="Proteomes" id="UP000199470">
    <property type="component" value="Unassembled WGS sequence"/>
</dbReference>
<dbReference type="GO" id="GO:0005975">
    <property type="term" value="P:carbohydrate metabolic process"/>
    <property type="evidence" value="ECO:0007669"/>
    <property type="project" value="InterPro"/>
</dbReference>
<name>A0A1I4PU87_9BURK</name>
<dbReference type="SMART" id="SM00642">
    <property type="entry name" value="Aamy"/>
    <property type="match status" value="1"/>
</dbReference>
<dbReference type="PANTHER" id="PTHR10357">
    <property type="entry name" value="ALPHA-AMYLASE FAMILY MEMBER"/>
    <property type="match status" value="1"/>
</dbReference>
<evidence type="ECO:0000313" key="2">
    <source>
        <dbReference type="EMBL" id="SFM31314.1"/>
    </source>
</evidence>
<dbReference type="OrthoDB" id="9805159at2"/>
<organism evidence="2 3">
    <name type="scientific">Rugamonas rubra</name>
    <dbReference type="NCBI Taxonomy" id="758825"/>
    <lineage>
        <taxon>Bacteria</taxon>
        <taxon>Pseudomonadati</taxon>
        <taxon>Pseudomonadota</taxon>
        <taxon>Betaproteobacteria</taxon>
        <taxon>Burkholderiales</taxon>
        <taxon>Oxalobacteraceae</taxon>
        <taxon>Telluria group</taxon>
        <taxon>Rugamonas</taxon>
    </lineage>
</organism>